<evidence type="ECO:0008006" key="3">
    <source>
        <dbReference type="Google" id="ProtNLM"/>
    </source>
</evidence>
<name>A0A1T2CQF7_SOVGS</name>
<evidence type="ECO:0000313" key="1">
    <source>
        <dbReference type="EMBL" id="OOY34387.1"/>
    </source>
</evidence>
<dbReference type="InterPro" id="IPR004174">
    <property type="entry name" value="GpW"/>
</dbReference>
<dbReference type="Pfam" id="PF02831">
    <property type="entry name" value="gpW"/>
    <property type="match status" value="1"/>
</dbReference>
<protein>
    <recommendedName>
        <fullName evidence="3">Phage tail protein</fullName>
    </recommendedName>
</protein>
<organism evidence="1 2">
    <name type="scientific">Solemya velum gill symbiont</name>
    <dbReference type="NCBI Taxonomy" id="2340"/>
    <lineage>
        <taxon>Bacteria</taxon>
        <taxon>Pseudomonadati</taxon>
        <taxon>Pseudomonadota</taxon>
        <taxon>Gammaproteobacteria</taxon>
        <taxon>sulfur-oxidizing symbionts</taxon>
    </lineage>
</organism>
<dbReference type="GO" id="GO:0019058">
    <property type="term" value="P:viral life cycle"/>
    <property type="evidence" value="ECO:0007669"/>
    <property type="project" value="InterPro"/>
</dbReference>
<dbReference type="SUPFAM" id="SSF64210">
    <property type="entry name" value="Head-to-tail joining protein W, gpW"/>
    <property type="match status" value="1"/>
</dbReference>
<dbReference type="InterPro" id="IPR036626">
    <property type="entry name" value="GpW_sf"/>
</dbReference>
<evidence type="ECO:0000313" key="2">
    <source>
        <dbReference type="Proteomes" id="UP000190962"/>
    </source>
</evidence>
<dbReference type="EMBL" id="MPNX01000016">
    <property type="protein sequence ID" value="OOY34387.1"/>
    <property type="molecule type" value="Genomic_DNA"/>
</dbReference>
<dbReference type="Proteomes" id="UP000190962">
    <property type="component" value="Unassembled WGS sequence"/>
</dbReference>
<sequence length="75" mass="8471">MSDLSTLRQRLVEAESALHRLMIGELEVTVSVGGYGATTYAQSDINKLNAYIAKLKTEIATKERRPRRGPLFMRF</sequence>
<accession>A0A1T2CQF7</accession>
<comment type="caution">
    <text evidence="1">The sequence shown here is derived from an EMBL/GenBank/DDBJ whole genome shotgun (WGS) entry which is preliminary data.</text>
</comment>
<reference evidence="1 2" key="1">
    <citation type="submission" date="2016-11" db="EMBL/GenBank/DDBJ databases">
        <title>Mixed transmission modes and dynamic genome evolution in an obligate animal-bacterial symbiosis.</title>
        <authorList>
            <person name="Russell S.L."/>
            <person name="Corbett-Detig R.B."/>
            <person name="Cavanaugh C.M."/>
        </authorList>
    </citation>
    <scope>NUCLEOTIDE SEQUENCE [LARGE SCALE GENOMIC DNA]</scope>
    <source>
        <strain evidence="1">MA-KB16</strain>
    </source>
</reference>
<dbReference type="AlphaFoldDB" id="A0A1T2CQF7"/>
<dbReference type="Gene3D" id="3.30.1580.10">
    <property type="entry name" value="Head-to-tail joining protein W"/>
    <property type="match status" value="1"/>
</dbReference>
<gene>
    <name evidence="1" type="ORF">BOV88_10230</name>
</gene>
<proteinExistence type="predicted"/>
<dbReference type="RefSeq" id="WP_078453310.1">
    <property type="nucleotide sequence ID" value="NZ_MPNX01000016.1"/>
</dbReference>